<gene>
    <name evidence="3" type="ORF">WJX68_17995</name>
</gene>
<feature type="domain" description="MOSC" evidence="2">
    <location>
        <begin position="17"/>
        <end position="142"/>
    </location>
</feature>
<comment type="caution">
    <text evidence="3">The sequence shown here is derived from an EMBL/GenBank/DDBJ whole genome shotgun (WGS) entry which is preliminary data.</text>
</comment>
<evidence type="ECO:0000313" key="4">
    <source>
        <dbReference type="Proteomes" id="UP001364211"/>
    </source>
</evidence>
<reference evidence="3 4" key="1">
    <citation type="submission" date="2024-03" db="EMBL/GenBank/DDBJ databases">
        <title>Draft genome sequence of Pseudonocardia sp. DW16-2.</title>
        <authorList>
            <person name="Duangmal K."/>
        </authorList>
    </citation>
    <scope>NUCLEOTIDE SEQUENCE [LARGE SCALE GENOMIC DNA]</scope>
    <source>
        <strain evidence="3 4">DW16-2</strain>
    </source>
</reference>
<dbReference type="InterPro" id="IPR005302">
    <property type="entry name" value="MoCF_Sase_C"/>
</dbReference>
<dbReference type="Pfam" id="PF03473">
    <property type="entry name" value="MOSC"/>
    <property type="match status" value="1"/>
</dbReference>
<name>A0ABU8TA48_9PSEU</name>
<proteinExistence type="predicted"/>
<protein>
    <submittedName>
        <fullName evidence="3">MOSC domain-containing protein</fullName>
    </submittedName>
</protein>
<sequence>MRVVGLHVAPERGAPMHDVDRVETVAGRGVVGDRYFGTRHRHVSVQSRTELDEAAARRGGPVPSGATRRTVTVDAGTVPIIPGTRLRVGGAELEVVRRAAPCRVMETAVGPGARRALHDRGGAVCRVLGSGPVAVGDAVTIVEP</sequence>
<evidence type="ECO:0000256" key="1">
    <source>
        <dbReference type="SAM" id="MobiDB-lite"/>
    </source>
</evidence>
<dbReference type="PANTHER" id="PTHR36930:SF1">
    <property type="entry name" value="MOSC DOMAIN-CONTAINING PROTEIN"/>
    <property type="match status" value="1"/>
</dbReference>
<organism evidence="3 4">
    <name type="scientific">Pseudonocardia spirodelae</name>
    <dbReference type="NCBI Taxonomy" id="3133431"/>
    <lineage>
        <taxon>Bacteria</taxon>
        <taxon>Bacillati</taxon>
        <taxon>Actinomycetota</taxon>
        <taxon>Actinomycetes</taxon>
        <taxon>Pseudonocardiales</taxon>
        <taxon>Pseudonocardiaceae</taxon>
        <taxon>Pseudonocardia</taxon>
    </lineage>
</organism>
<keyword evidence="4" id="KW-1185">Reference proteome</keyword>
<dbReference type="PROSITE" id="PS51340">
    <property type="entry name" value="MOSC"/>
    <property type="match status" value="1"/>
</dbReference>
<dbReference type="Gene3D" id="2.40.33.20">
    <property type="entry name" value="PK beta-barrel domain-like"/>
    <property type="match status" value="1"/>
</dbReference>
<dbReference type="SUPFAM" id="SSF50800">
    <property type="entry name" value="PK beta-barrel domain-like"/>
    <property type="match status" value="1"/>
</dbReference>
<evidence type="ECO:0000313" key="3">
    <source>
        <dbReference type="EMBL" id="MEJ8280839.1"/>
    </source>
</evidence>
<evidence type="ECO:0000259" key="2">
    <source>
        <dbReference type="PROSITE" id="PS51340"/>
    </source>
</evidence>
<dbReference type="Proteomes" id="UP001364211">
    <property type="component" value="Unassembled WGS sequence"/>
</dbReference>
<dbReference type="InterPro" id="IPR011037">
    <property type="entry name" value="Pyrv_Knase-like_insert_dom_sf"/>
</dbReference>
<dbReference type="InterPro" id="IPR052716">
    <property type="entry name" value="MOSC_domain"/>
</dbReference>
<dbReference type="PANTHER" id="PTHR36930">
    <property type="entry name" value="METAL-SULFUR CLUSTER BIOSYNTHESIS PROTEINS YUAD-RELATED"/>
    <property type="match status" value="1"/>
</dbReference>
<accession>A0ABU8TA48</accession>
<dbReference type="RefSeq" id="WP_340292438.1">
    <property type="nucleotide sequence ID" value="NZ_JBBJUP010000015.1"/>
</dbReference>
<dbReference type="EMBL" id="JBBJUP010000015">
    <property type="protein sequence ID" value="MEJ8280839.1"/>
    <property type="molecule type" value="Genomic_DNA"/>
</dbReference>
<feature type="region of interest" description="Disordered" evidence="1">
    <location>
        <begin position="46"/>
        <end position="67"/>
    </location>
</feature>